<dbReference type="PANTHER" id="PTHR34584:SF1">
    <property type="entry name" value="NA(+)_H(+) ANTIPORTER SUBUNIT E1"/>
    <property type="match status" value="1"/>
</dbReference>
<gene>
    <name evidence="7" type="ORF">SAMN04487947_3411</name>
</gene>
<keyword evidence="3 6" id="KW-0812">Transmembrane</keyword>
<dbReference type="AlphaFoldDB" id="A0A1I6IKR5"/>
<proteinExistence type="predicted"/>
<evidence type="ECO:0000313" key="8">
    <source>
        <dbReference type="Proteomes" id="UP000198531"/>
    </source>
</evidence>
<keyword evidence="4 6" id="KW-1133">Transmembrane helix</keyword>
<dbReference type="Pfam" id="PF01899">
    <property type="entry name" value="MNHE"/>
    <property type="match status" value="1"/>
</dbReference>
<reference evidence="8" key="1">
    <citation type="submission" date="2016-10" db="EMBL/GenBank/DDBJ databases">
        <authorList>
            <person name="Varghese N."/>
            <person name="Submissions S."/>
        </authorList>
    </citation>
    <scope>NUCLEOTIDE SEQUENCE [LARGE SCALE GENOMIC DNA]</scope>
    <source>
        <strain evidence="8">CGMCC 1.7736</strain>
    </source>
</reference>
<evidence type="ECO:0000256" key="2">
    <source>
        <dbReference type="ARBA" id="ARBA00022475"/>
    </source>
</evidence>
<feature type="transmembrane region" description="Helical" evidence="6">
    <location>
        <begin position="73"/>
        <end position="92"/>
    </location>
</feature>
<evidence type="ECO:0000256" key="6">
    <source>
        <dbReference type="SAM" id="Phobius"/>
    </source>
</evidence>
<keyword evidence="5 6" id="KW-0472">Membrane</keyword>
<evidence type="ECO:0000256" key="4">
    <source>
        <dbReference type="ARBA" id="ARBA00022989"/>
    </source>
</evidence>
<keyword evidence="2" id="KW-1003">Cell membrane</keyword>
<organism evidence="7 8">
    <name type="scientific">Halogeometricum rufum</name>
    <dbReference type="NCBI Taxonomy" id="553469"/>
    <lineage>
        <taxon>Archaea</taxon>
        <taxon>Methanobacteriati</taxon>
        <taxon>Methanobacteriota</taxon>
        <taxon>Stenosarchaea group</taxon>
        <taxon>Halobacteria</taxon>
        <taxon>Halobacteriales</taxon>
        <taxon>Haloferacaceae</taxon>
        <taxon>Halogeometricum</taxon>
    </lineage>
</organism>
<comment type="subcellular location">
    <subcellularLocation>
        <location evidence="1">Cell membrane</location>
        <topology evidence="1">Multi-pass membrane protein</topology>
    </subcellularLocation>
</comment>
<evidence type="ECO:0000256" key="3">
    <source>
        <dbReference type="ARBA" id="ARBA00022692"/>
    </source>
</evidence>
<dbReference type="PANTHER" id="PTHR34584">
    <property type="entry name" value="NA(+)/H(+) ANTIPORTER SUBUNIT E1"/>
    <property type="match status" value="1"/>
</dbReference>
<sequence length="185" mass="18967">MSRLTAAAADGLRDAAVRYGATGLVAYGFYLALGDPTDPFDLVTGFVSAVVVAAVLGAVVFETAPSRGSLGVVARAVVFLPRLLAAVVRANLSLARVVLDPRLPIAPSVVRVPAPEGNLARALLANSITLTPGTVTLDVTDDELVVHALTEASRTELLAGSLARSVAFVTGDPVTETTDDETEGT</sequence>
<evidence type="ECO:0000256" key="5">
    <source>
        <dbReference type="ARBA" id="ARBA00023136"/>
    </source>
</evidence>
<dbReference type="GO" id="GO:0008324">
    <property type="term" value="F:monoatomic cation transmembrane transporter activity"/>
    <property type="evidence" value="ECO:0007669"/>
    <property type="project" value="InterPro"/>
</dbReference>
<dbReference type="EMBL" id="FOYT01000003">
    <property type="protein sequence ID" value="SFR67322.1"/>
    <property type="molecule type" value="Genomic_DNA"/>
</dbReference>
<evidence type="ECO:0000313" key="7">
    <source>
        <dbReference type="EMBL" id="SFR67322.1"/>
    </source>
</evidence>
<accession>A0A1I6IKR5</accession>
<dbReference type="GO" id="GO:0005886">
    <property type="term" value="C:plasma membrane"/>
    <property type="evidence" value="ECO:0007669"/>
    <property type="project" value="UniProtKB-SubCell"/>
</dbReference>
<dbReference type="OrthoDB" id="85180at2157"/>
<feature type="transmembrane region" description="Helical" evidence="6">
    <location>
        <begin position="16"/>
        <end position="33"/>
    </location>
</feature>
<dbReference type="STRING" id="553469.SAMN04487947_3411"/>
<feature type="transmembrane region" description="Helical" evidence="6">
    <location>
        <begin position="40"/>
        <end position="61"/>
    </location>
</feature>
<protein>
    <submittedName>
        <fullName evidence="7">Multisubunit Na+/H+ antiporter, MnhE subunit</fullName>
    </submittedName>
</protein>
<dbReference type="Proteomes" id="UP000198531">
    <property type="component" value="Unassembled WGS sequence"/>
</dbReference>
<dbReference type="RefSeq" id="WP_197428039.1">
    <property type="nucleotide sequence ID" value="NZ_FOYT01000003.1"/>
</dbReference>
<evidence type="ECO:0000256" key="1">
    <source>
        <dbReference type="ARBA" id="ARBA00004651"/>
    </source>
</evidence>
<keyword evidence="8" id="KW-1185">Reference proteome</keyword>
<name>A0A1I6IKR5_9EURY</name>
<dbReference type="InterPro" id="IPR002758">
    <property type="entry name" value="Cation_antiport_E"/>
</dbReference>